<dbReference type="PANTHER" id="PTHR42804">
    <property type="entry name" value="ALDEHYDE DEHYDROGENASE"/>
    <property type="match status" value="1"/>
</dbReference>
<evidence type="ECO:0000256" key="4">
    <source>
        <dbReference type="RuleBase" id="RU003345"/>
    </source>
</evidence>
<evidence type="ECO:0000256" key="3">
    <source>
        <dbReference type="PROSITE-ProRule" id="PRU10007"/>
    </source>
</evidence>
<gene>
    <name evidence="6" type="ORF">BDK89_3948</name>
</gene>
<dbReference type="AlphaFoldDB" id="A0A4R7I5P9"/>
<dbReference type="EMBL" id="SOAU01000001">
    <property type="protein sequence ID" value="TDT18329.1"/>
    <property type="molecule type" value="Genomic_DNA"/>
</dbReference>
<evidence type="ECO:0000259" key="5">
    <source>
        <dbReference type="Pfam" id="PF00171"/>
    </source>
</evidence>
<evidence type="ECO:0000256" key="1">
    <source>
        <dbReference type="ARBA" id="ARBA00009986"/>
    </source>
</evidence>
<evidence type="ECO:0000313" key="7">
    <source>
        <dbReference type="Proteomes" id="UP000294558"/>
    </source>
</evidence>
<dbReference type="InterPro" id="IPR016163">
    <property type="entry name" value="Ald_DH_C"/>
</dbReference>
<sequence length="503" mass="53154">MTASDGRSVALESIDDDWLSRDGLWIDGTWELPSGGARLDVVSPSTEQSIGSVPDADAADVDRAVRSARAAIEPGAPWASMSPGERADVLERMADSIEALDRDLDVLLAHEVGRPIGGSGKRPSRPAELLRHAAASARSDLVDEVRPVPEKRPRYAVQRSLVRRRSHGVTAAISPYNGTLPLGLYKIGPTLAAGGSVVFKPPPQAPLEAFVLAEIAADAGLPPGVLNVVSGGAETGRALVEHDGVDMVGFTGSTAAGRQVAVACAERLRPVVLELGGKSAAIVLDDVDVDRLAAAIPFLAYTFSGQNCFIHSRFVVDRRRVDEVVDALVVASERLTVGDPLDPTTDLGPVISAEHRDRVERYVDIGRSEGARVVTGGDRPRIDQGWYVRPTVFADATNAMRICREEIFGPVISVIAVDGDDEAVAVANDSDFGLAGSVWSSDDGRAEAVAQRVDSGTVGVNGYGFNTAAPLAGWKSSGIGVELGREGFASYVRYQSIHRTGIR</sequence>
<dbReference type="Gene3D" id="3.40.605.10">
    <property type="entry name" value="Aldehyde Dehydrogenase, Chain A, domain 1"/>
    <property type="match status" value="1"/>
</dbReference>
<dbReference type="FunFam" id="3.40.309.10:FF:000012">
    <property type="entry name" value="Betaine aldehyde dehydrogenase"/>
    <property type="match status" value="1"/>
</dbReference>
<evidence type="ECO:0000313" key="6">
    <source>
        <dbReference type="EMBL" id="TDT18329.1"/>
    </source>
</evidence>
<dbReference type="GO" id="GO:0016620">
    <property type="term" value="F:oxidoreductase activity, acting on the aldehyde or oxo group of donors, NAD or NADP as acceptor"/>
    <property type="evidence" value="ECO:0007669"/>
    <property type="project" value="InterPro"/>
</dbReference>
<protein>
    <submittedName>
        <fullName evidence="6">Acyl-CoA reductase-like NAD-dependent aldehyde dehydrogenase</fullName>
    </submittedName>
</protein>
<keyword evidence="7" id="KW-1185">Reference proteome</keyword>
<dbReference type="InterPro" id="IPR015590">
    <property type="entry name" value="Aldehyde_DH_dom"/>
</dbReference>
<feature type="domain" description="Aldehyde dehydrogenase" evidence="5">
    <location>
        <begin position="37"/>
        <end position="496"/>
    </location>
</feature>
<dbReference type="SUPFAM" id="SSF53720">
    <property type="entry name" value="ALDH-like"/>
    <property type="match status" value="1"/>
</dbReference>
<evidence type="ECO:0000256" key="2">
    <source>
        <dbReference type="ARBA" id="ARBA00023002"/>
    </source>
</evidence>
<dbReference type="RefSeq" id="WP_208294136.1">
    <property type="nucleotide sequence ID" value="NZ_SOAU01000001.1"/>
</dbReference>
<dbReference type="PROSITE" id="PS00687">
    <property type="entry name" value="ALDEHYDE_DEHYDR_GLU"/>
    <property type="match status" value="1"/>
</dbReference>
<reference evidence="6 7" key="1">
    <citation type="submission" date="2019-03" db="EMBL/GenBank/DDBJ databases">
        <title>Sequencing the genomes of 1000 actinobacteria strains.</title>
        <authorList>
            <person name="Klenk H.-P."/>
        </authorList>
    </citation>
    <scope>NUCLEOTIDE SEQUENCE [LARGE SCALE GENOMIC DNA]</scope>
    <source>
        <strain evidence="6 7">DSM 18936</strain>
    </source>
</reference>
<dbReference type="FunFam" id="3.40.605.10:FF:000007">
    <property type="entry name" value="NAD/NADP-dependent betaine aldehyde dehydrogenase"/>
    <property type="match status" value="1"/>
</dbReference>
<dbReference type="Proteomes" id="UP000294558">
    <property type="component" value="Unassembled WGS sequence"/>
</dbReference>
<dbReference type="InterPro" id="IPR016161">
    <property type="entry name" value="Ald_DH/histidinol_DH"/>
</dbReference>
<dbReference type="Gene3D" id="3.40.309.10">
    <property type="entry name" value="Aldehyde Dehydrogenase, Chain A, domain 2"/>
    <property type="match status" value="1"/>
</dbReference>
<name>A0A4R7I5P9_9ACTN</name>
<accession>A0A4R7I5P9</accession>
<comment type="caution">
    <text evidence="6">The sequence shown here is derived from an EMBL/GenBank/DDBJ whole genome shotgun (WGS) entry which is preliminary data.</text>
</comment>
<dbReference type="PANTHER" id="PTHR42804:SF1">
    <property type="entry name" value="ALDEHYDE DEHYDROGENASE-RELATED"/>
    <property type="match status" value="1"/>
</dbReference>
<dbReference type="Pfam" id="PF00171">
    <property type="entry name" value="Aldedh"/>
    <property type="match status" value="1"/>
</dbReference>
<proteinExistence type="inferred from homology"/>
<dbReference type="InterPro" id="IPR029510">
    <property type="entry name" value="Ald_DH_CS_GLU"/>
</dbReference>
<keyword evidence="2 4" id="KW-0560">Oxidoreductase</keyword>
<organism evidence="6 7">
    <name type="scientific">Ilumatobacter fluminis</name>
    <dbReference type="NCBI Taxonomy" id="467091"/>
    <lineage>
        <taxon>Bacteria</taxon>
        <taxon>Bacillati</taxon>
        <taxon>Actinomycetota</taxon>
        <taxon>Acidimicrobiia</taxon>
        <taxon>Acidimicrobiales</taxon>
        <taxon>Ilumatobacteraceae</taxon>
        <taxon>Ilumatobacter</taxon>
    </lineage>
</organism>
<dbReference type="InterPro" id="IPR016162">
    <property type="entry name" value="Ald_DH_N"/>
</dbReference>
<comment type="similarity">
    <text evidence="1 4">Belongs to the aldehyde dehydrogenase family.</text>
</comment>
<feature type="active site" evidence="3">
    <location>
        <position position="274"/>
    </location>
</feature>